<protein>
    <submittedName>
        <fullName evidence="1">Uncharacterized protein</fullName>
    </submittedName>
</protein>
<dbReference type="EMBL" id="HBGU01053339">
    <property type="protein sequence ID" value="CAD9500762.1"/>
    <property type="molecule type" value="Transcribed_RNA"/>
</dbReference>
<dbReference type="AlphaFoldDB" id="A0A7S2HUD7"/>
<organism evidence="1">
    <name type="scientific">Haptolina brevifila</name>
    <dbReference type="NCBI Taxonomy" id="156173"/>
    <lineage>
        <taxon>Eukaryota</taxon>
        <taxon>Haptista</taxon>
        <taxon>Haptophyta</taxon>
        <taxon>Prymnesiophyceae</taxon>
        <taxon>Prymnesiales</taxon>
        <taxon>Prymnesiaceae</taxon>
        <taxon>Haptolina</taxon>
    </lineage>
</organism>
<name>A0A7S2HUD7_9EUKA</name>
<reference evidence="1" key="1">
    <citation type="submission" date="2021-01" db="EMBL/GenBank/DDBJ databases">
        <authorList>
            <person name="Corre E."/>
            <person name="Pelletier E."/>
            <person name="Niang G."/>
            <person name="Scheremetjew M."/>
            <person name="Finn R."/>
            <person name="Kale V."/>
            <person name="Holt S."/>
            <person name="Cochrane G."/>
            <person name="Meng A."/>
            <person name="Brown T."/>
            <person name="Cohen L."/>
        </authorList>
    </citation>
    <scope>NUCLEOTIDE SEQUENCE</scope>
    <source>
        <strain evidence="1">UTEX LB 985</strain>
    </source>
</reference>
<evidence type="ECO:0000313" key="1">
    <source>
        <dbReference type="EMBL" id="CAD9500762.1"/>
    </source>
</evidence>
<accession>A0A7S2HUD7</accession>
<proteinExistence type="predicted"/>
<sequence>MTHNASKGLRVPIFFADFESSIYGKPSHEFSPLADLQRFFRSGFASSPCLLCVTLNYRAPSELFYDRDAPQLSTDDLEGFVAAEAAAQGMECKPLEMFQYGMAFSLFELTSC</sequence>
<gene>
    <name evidence="1" type="ORF">CBRE1094_LOCUS29141</name>
</gene>